<protein>
    <submittedName>
        <fullName evidence="4">Carboxypeptidase regulatory-like domain-containing protein</fullName>
    </submittedName>
</protein>
<evidence type="ECO:0000313" key="6">
    <source>
        <dbReference type="Proteomes" id="UP000321514"/>
    </source>
</evidence>
<dbReference type="SUPFAM" id="SSF49464">
    <property type="entry name" value="Carboxypeptidase regulatory domain-like"/>
    <property type="match status" value="4"/>
</dbReference>
<organism evidence="3 6">
    <name type="scientific">Myxococcus fulvus</name>
    <dbReference type="NCBI Taxonomy" id="33"/>
    <lineage>
        <taxon>Bacteria</taxon>
        <taxon>Pseudomonadati</taxon>
        <taxon>Myxococcota</taxon>
        <taxon>Myxococcia</taxon>
        <taxon>Myxococcales</taxon>
        <taxon>Cystobacterineae</taxon>
        <taxon>Myxococcaceae</taxon>
        <taxon>Myxococcus</taxon>
    </lineage>
</organism>
<dbReference type="InterPro" id="IPR008969">
    <property type="entry name" value="CarboxyPept-like_regulatory"/>
</dbReference>
<reference evidence="3 6" key="2">
    <citation type="submission" date="2019-07" db="EMBL/GenBank/DDBJ databases">
        <title>Whole genome shotgun sequence of Myxococcus fulvus NBRC 100333.</title>
        <authorList>
            <person name="Hosoyama A."/>
            <person name="Uohara A."/>
            <person name="Ohji S."/>
            <person name="Ichikawa N."/>
        </authorList>
    </citation>
    <scope>NUCLEOTIDE SEQUENCE [LARGE SCALE GENOMIC DNA]</scope>
    <source>
        <strain evidence="3 6">NBRC 100333</strain>
    </source>
</reference>
<dbReference type="OrthoDB" id="5499103at2"/>
<evidence type="ECO:0000313" key="3">
    <source>
        <dbReference type="EMBL" id="GEN13433.1"/>
    </source>
</evidence>
<dbReference type="PANTHER" id="PTHR23303:SF14">
    <property type="entry name" value="BOS COMPLEX SUBUNIT NOMO1-RELATED"/>
    <property type="match status" value="1"/>
</dbReference>
<dbReference type="GO" id="GO:0030246">
    <property type="term" value="F:carbohydrate binding"/>
    <property type="evidence" value="ECO:0007669"/>
    <property type="project" value="InterPro"/>
</dbReference>
<keyword evidence="5" id="KW-1185">Reference proteome</keyword>
<sequence length="1106" mass="118706">MRRPLVLALTLAVLALGAGVAFVLLQDSPPEPSTSPASIPPSYSAPLAQMLGTLSLRGRVLAADKSPASGVELSVSRALPGESLSLRPCGTDVDTPLSATECEDPDMLATLRDLIQAGRGDTPVVARVTTDAEGAFEVHNLPEGTVALWAVGAKGAALATEVTTGTQDVELVLEPSVVFAGRVVDEALRPVAGSKLTLFHTGHSRFFQTTSNSDGRFTLGPLPASTYGLQVDDDQLVGPCVRAISPEELEAEDIVLHRPRDIVGQVLLDEQPVANALVEVVDTRVTAETDARGRFVLEGLPPGDYVLKARHGQHQGQAETTLDEEQTEAEVTVRLGTLVRVTGSVRDTAGQPIEGATVLASSRGAVYTDTETVTGADGRFELEEATLGTHHFTVSAKGFLPTETKEVEVTHRTPAVELTMERAFVIEGVLVDAAGTPLPDITLSAMKWLRQPKGRRDGKPHDVEHGDPDAPFADGPVIDALTDDAGRFVLNLPSPGLHRLTPDVPGFLATTVEVEAPAQDVRVVMQPGARVVGTVVDLKDTPIPNVSVTLTPAGEEEPVPIFVRSDAQGAFRLEGVPPGRFTLRATFEHRGVGDATVDVTVTATETKTVTVRLDGGLSISGLVVNEAGTPLPGASVFAYPLTEPDTSRRRFVHHAPLPPPAQAQSDEQGRFTLEHLSQGRYRVDLTMAGYTLRGSDTPDVDDTQRISGVQAQAGTADLKLVVRYVGGVRGRLVREDGTPVTRFTVDDVFFRDANGAFQVSMEQPGAAWLTIEAPGLTRVVRQVEVPRGQDLDLGDVVLKAGRRLRGRVLDARTSAPVVGLEVEVNPPSAVTPRDEGSEDLDEGRPSLASVITRADGTFEFPPLEAGPLVLTLTHPDYLPRTEQVGDGGAPLELRVSSGARLEGTVKDREGRPVDTDVQVVNLLTPEDSVSVERGNGTFRVSGLPPGEYAVAPQEDTNFQGDTVRFLPQRVRLGLDERKVLHFQEMAGATTLKLSIPTRGTMMTERVALLNTYLFPGDMLLPKSMLELEQFGRKLAVQSWPYTDTTFEELTAGHYTFFFTSMNFDTRRQQVHRGEVDLPASGVVTLDVQPMWHPLESFEVAEDSESE</sequence>
<dbReference type="RefSeq" id="WP_143097512.1">
    <property type="nucleotide sequence ID" value="NZ_BJXR01000080.1"/>
</dbReference>
<proteinExistence type="predicted"/>
<dbReference type="EMBL" id="FOIB01000017">
    <property type="protein sequence ID" value="SEU41554.1"/>
    <property type="molecule type" value="Genomic_DNA"/>
</dbReference>
<dbReference type="Proteomes" id="UP000183760">
    <property type="component" value="Unassembled WGS sequence"/>
</dbReference>
<dbReference type="InterPro" id="IPR013784">
    <property type="entry name" value="Carb-bd-like_fold"/>
</dbReference>
<evidence type="ECO:0000256" key="1">
    <source>
        <dbReference type="ARBA" id="ARBA00022729"/>
    </source>
</evidence>
<reference evidence="4 5" key="1">
    <citation type="submission" date="2016-10" db="EMBL/GenBank/DDBJ databases">
        <authorList>
            <person name="Varghese N."/>
            <person name="Submissions S."/>
        </authorList>
    </citation>
    <scope>NUCLEOTIDE SEQUENCE [LARGE SCALE GENOMIC DNA]</scope>
    <source>
        <strain evidence="4 5">DSM 16525</strain>
    </source>
</reference>
<name>A0A511TIK5_MYXFU</name>
<feature type="region of interest" description="Disordered" evidence="2">
    <location>
        <begin position="452"/>
        <end position="471"/>
    </location>
</feature>
<dbReference type="STRING" id="1334629.MFUL124B02_00795"/>
<evidence type="ECO:0000313" key="4">
    <source>
        <dbReference type="EMBL" id="SEU41554.1"/>
    </source>
</evidence>
<dbReference type="Proteomes" id="UP000321514">
    <property type="component" value="Unassembled WGS sequence"/>
</dbReference>
<dbReference type="InterPro" id="IPR051417">
    <property type="entry name" value="SDr/BOS_complex"/>
</dbReference>
<comment type="caution">
    <text evidence="3">The sequence shown here is derived from an EMBL/GenBank/DDBJ whole genome shotgun (WGS) entry which is preliminary data.</text>
</comment>
<evidence type="ECO:0000313" key="5">
    <source>
        <dbReference type="Proteomes" id="UP000183760"/>
    </source>
</evidence>
<feature type="compositionally biased region" description="Basic and acidic residues" evidence="2">
    <location>
        <begin position="454"/>
        <end position="468"/>
    </location>
</feature>
<keyword evidence="1" id="KW-0732">Signal</keyword>
<dbReference type="EMBL" id="BJXR01000080">
    <property type="protein sequence ID" value="GEN13433.1"/>
    <property type="molecule type" value="Genomic_DNA"/>
</dbReference>
<dbReference type="Pfam" id="PF13620">
    <property type="entry name" value="CarboxypepD_reg"/>
    <property type="match status" value="5"/>
</dbReference>
<gene>
    <name evidence="3" type="ORF">MFU01_84700</name>
    <name evidence="4" type="ORF">SAMN05443572_11720</name>
</gene>
<dbReference type="AlphaFoldDB" id="A0A511TIK5"/>
<dbReference type="SUPFAM" id="SSF49452">
    <property type="entry name" value="Starch-binding domain-like"/>
    <property type="match status" value="2"/>
</dbReference>
<dbReference type="PANTHER" id="PTHR23303">
    <property type="entry name" value="CARBOXYPEPTIDASE REGULATORY REGION-CONTAINING"/>
    <property type="match status" value="1"/>
</dbReference>
<dbReference type="Gene3D" id="2.60.40.1120">
    <property type="entry name" value="Carboxypeptidase-like, regulatory domain"/>
    <property type="match status" value="5"/>
</dbReference>
<accession>A0A511TIK5</accession>
<evidence type="ECO:0000256" key="2">
    <source>
        <dbReference type="SAM" id="MobiDB-lite"/>
    </source>
</evidence>